<dbReference type="EMBL" id="JSWE01000171">
    <property type="protein sequence ID" value="KIE04648.1"/>
    <property type="molecule type" value="Genomic_DNA"/>
</dbReference>
<evidence type="ECO:0008006" key="3">
    <source>
        <dbReference type="Google" id="ProtNLM"/>
    </source>
</evidence>
<evidence type="ECO:0000313" key="1">
    <source>
        <dbReference type="EMBL" id="KIE04648.1"/>
    </source>
</evidence>
<organism evidence="1 2">
    <name type="scientific">Candidatus Jidaibacter acanthamoebae</name>
    <dbReference type="NCBI Taxonomy" id="86105"/>
    <lineage>
        <taxon>Bacteria</taxon>
        <taxon>Pseudomonadati</taxon>
        <taxon>Pseudomonadota</taxon>
        <taxon>Alphaproteobacteria</taxon>
        <taxon>Rickettsiales</taxon>
        <taxon>Candidatus Midichloriaceae</taxon>
        <taxon>Candidatus Jidaibacter</taxon>
    </lineage>
</organism>
<gene>
    <name evidence="1" type="ORF">NF27_GZ00080</name>
</gene>
<proteinExistence type="predicted"/>
<name>A0A0C1QKI8_9RICK</name>
<sequence>MDCYFWSNHNNAELDLFILKDNKNLGFEFKYQDAPKLTPSMLIVMHDLEFDSLTVIYPGNISYALTKDIHVIGLQ</sequence>
<reference evidence="1 2" key="1">
    <citation type="submission" date="2014-11" db="EMBL/GenBank/DDBJ databases">
        <title>A Rickettsiales Symbiont of Amoebae With Ancient Features.</title>
        <authorList>
            <person name="Schulz F."/>
            <person name="Martijn J."/>
            <person name="Wascher F."/>
            <person name="Kostanjsek R."/>
            <person name="Ettema T.J."/>
            <person name="Horn M."/>
        </authorList>
    </citation>
    <scope>NUCLEOTIDE SEQUENCE [LARGE SCALE GENOMIC DNA]</scope>
    <source>
        <strain evidence="1 2">UWC36</strain>
    </source>
</reference>
<protein>
    <recommendedName>
        <fullName evidence="3">DUF4143 domain-containing protein</fullName>
    </recommendedName>
</protein>
<comment type="caution">
    <text evidence="1">The sequence shown here is derived from an EMBL/GenBank/DDBJ whole genome shotgun (WGS) entry which is preliminary data.</text>
</comment>
<dbReference type="Proteomes" id="UP000031258">
    <property type="component" value="Unassembled WGS sequence"/>
</dbReference>
<evidence type="ECO:0000313" key="2">
    <source>
        <dbReference type="Proteomes" id="UP000031258"/>
    </source>
</evidence>
<dbReference type="AlphaFoldDB" id="A0A0C1QKI8"/>
<keyword evidence="2" id="KW-1185">Reference proteome</keyword>
<accession>A0A0C1QKI8</accession>